<name>A0ABM7LH50_9PSED</name>
<comment type="cofactor">
    <cofactor evidence="1">
        <name>pyridoxal 5'-phosphate</name>
        <dbReference type="ChEBI" id="CHEBI:597326"/>
    </cofactor>
</comment>
<dbReference type="PANTHER" id="PTHR48078:SF2">
    <property type="entry name" value="CATABOLIC L-SERINE_THREONINE DEHYDRATASE"/>
    <property type="match status" value="1"/>
</dbReference>
<dbReference type="InterPro" id="IPR000634">
    <property type="entry name" value="Ser/Thr_deHydtase_PyrdxlP-BS"/>
</dbReference>
<dbReference type="Gene3D" id="3.40.50.1100">
    <property type="match status" value="2"/>
</dbReference>
<reference evidence="8" key="1">
    <citation type="submission" date="2020-05" db="EMBL/GenBank/DDBJ databases">
        <title>Complete genome sequence of Pseudomonas sp. Sm006.</title>
        <authorList>
            <person name="Takeuchi K."/>
            <person name="Someya N."/>
        </authorList>
    </citation>
    <scope>NUCLEOTIDE SEQUENCE</scope>
    <source>
        <strain evidence="8">Sm006</strain>
    </source>
</reference>
<dbReference type="PROSITE" id="PS00165">
    <property type="entry name" value="DEHYDRATASE_SER_THR"/>
    <property type="match status" value="1"/>
</dbReference>
<accession>A0ABM7LH50</accession>
<dbReference type="InterPro" id="IPR036052">
    <property type="entry name" value="TrpB-like_PALP_sf"/>
</dbReference>
<dbReference type="SUPFAM" id="SSF53686">
    <property type="entry name" value="Tryptophan synthase beta subunit-like PLP-dependent enzymes"/>
    <property type="match status" value="1"/>
</dbReference>
<evidence type="ECO:0000256" key="5">
    <source>
        <dbReference type="ARBA" id="ARBA00023239"/>
    </source>
</evidence>
<dbReference type="Pfam" id="PF00291">
    <property type="entry name" value="PALP"/>
    <property type="match status" value="1"/>
</dbReference>
<keyword evidence="5" id="KW-0456">Lyase</keyword>
<evidence type="ECO:0000256" key="1">
    <source>
        <dbReference type="ARBA" id="ARBA00001933"/>
    </source>
</evidence>
<protein>
    <recommendedName>
        <fullName evidence="3">L-serine ammonia-lyase</fullName>
        <ecNumber evidence="3">4.3.1.17</ecNumber>
    </recommendedName>
</protein>
<organism evidence="8 9">
    <name type="scientific">Pseudomonas solani</name>
    <dbReference type="NCBI Taxonomy" id="2731552"/>
    <lineage>
        <taxon>Bacteria</taxon>
        <taxon>Pseudomonadati</taxon>
        <taxon>Pseudomonadota</taxon>
        <taxon>Gammaproteobacteria</taxon>
        <taxon>Pseudomonadales</taxon>
        <taxon>Pseudomonadaceae</taxon>
        <taxon>Pseudomonas</taxon>
    </lineage>
</organism>
<evidence type="ECO:0000256" key="6">
    <source>
        <dbReference type="ARBA" id="ARBA00049406"/>
    </source>
</evidence>
<keyword evidence="4" id="KW-0663">Pyridoxal phosphate</keyword>
<evidence type="ECO:0000259" key="7">
    <source>
        <dbReference type="Pfam" id="PF00291"/>
    </source>
</evidence>
<sequence length="312" mass="32805">MPCEPEMTLHIQTPLIHSRPLSLAAGTEVWLKLEALQPSGSFKLRGIGAACEAHARQGKRRFISSSGGNAGIAVAYAGRCLSIPVTVVVPQTTTERAKALIRQEGAEVIVHGAAWHEANALAQSMLGAADAFIHPFDDPLLWQGHASLVDEVAASGFRPDAVLLSVGGGGLFSGVVEGLQRNGWNTVPVITAETTGAASFARALEAGRRIELERIDSVATSLGARQVCERAFALGRSHPVQAQVVSDRAALEACERFLDEQRILVEPACGAALALAYAGNEALRVHGRVMVVVCGGVTATLEQISAWKAAQP</sequence>
<evidence type="ECO:0000256" key="2">
    <source>
        <dbReference type="ARBA" id="ARBA00010869"/>
    </source>
</evidence>
<gene>
    <name evidence="8" type="ORF">PSm6_53640</name>
</gene>
<keyword evidence="9" id="KW-1185">Reference proteome</keyword>
<dbReference type="EC" id="4.3.1.17" evidence="3"/>
<dbReference type="InterPro" id="IPR050147">
    <property type="entry name" value="Ser/Thr_Dehydratase"/>
</dbReference>
<comment type="similarity">
    <text evidence="2">Belongs to the serine/threonine dehydratase family.</text>
</comment>
<proteinExistence type="inferred from homology"/>
<evidence type="ECO:0000313" key="8">
    <source>
        <dbReference type="EMBL" id="BCD88957.1"/>
    </source>
</evidence>
<comment type="catalytic activity">
    <reaction evidence="6">
        <text>L-serine = pyruvate + NH4(+)</text>
        <dbReference type="Rhea" id="RHEA:19169"/>
        <dbReference type="ChEBI" id="CHEBI:15361"/>
        <dbReference type="ChEBI" id="CHEBI:28938"/>
        <dbReference type="ChEBI" id="CHEBI:33384"/>
        <dbReference type="EC" id="4.3.1.17"/>
    </reaction>
</comment>
<feature type="domain" description="Tryptophan synthase beta chain-like PALP" evidence="7">
    <location>
        <begin position="10"/>
        <end position="295"/>
    </location>
</feature>
<dbReference type="PANTHER" id="PTHR48078">
    <property type="entry name" value="THREONINE DEHYDRATASE, MITOCHONDRIAL-RELATED"/>
    <property type="match status" value="1"/>
</dbReference>
<dbReference type="Proteomes" id="UP001064896">
    <property type="component" value="Chromosome"/>
</dbReference>
<dbReference type="InterPro" id="IPR001926">
    <property type="entry name" value="TrpB-like_PALP"/>
</dbReference>
<evidence type="ECO:0000313" key="9">
    <source>
        <dbReference type="Proteomes" id="UP001064896"/>
    </source>
</evidence>
<dbReference type="EMBL" id="AP023081">
    <property type="protein sequence ID" value="BCD88957.1"/>
    <property type="molecule type" value="Genomic_DNA"/>
</dbReference>
<evidence type="ECO:0000256" key="3">
    <source>
        <dbReference type="ARBA" id="ARBA00012093"/>
    </source>
</evidence>
<evidence type="ECO:0000256" key="4">
    <source>
        <dbReference type="ARBA" id="ARBA00022898"/>
    </source>
</evidence>